<evidence type="ECO:0000313" key="3">
    <source>
        <dbReference type="EMBL" id="GET37606.1"/>
    </source>
</evidence>
<reference evidence="3" key="1">
    <citation type="submission" date="2019-10" db="EMBL/GenBank/DDBJ databases">
        <title>Draft genome sequece of Microseira wollei NIES-4236.</title>
        <authorList>
            <person name="Yamaguchi H."/>
            <person name="Suzuki S."/>
            <person name="Kawachi M."/>
        </authorList>
    </citation>
    <scope>NUCLEOTIDE SEQUENCE</scope>
    <source>
        <strain evidence="3">NIES-4236</strain>
    </source>
</reference>
<feature type="region of interest" description="Disordered" evidence="1">
    <location>
        <begin position="301"/>
        <end position="329"/>
    </location>
</feature>
<dbReference type="InterPro" id="IPR020360">
    <property type="entry name" value="Uncharacterised_alr2393"/>
</dbReference>
<evidence type="ECO:0000256" key="1">
    <source>
        <dbReference type="SAM" id="MobiDB-lite"/>
    </source>
</evidence>
<feature type="transmembrane region" description="Helical" evidence="2">
    <location>
        <begin position="70"/>
        <end position="91"/>
    </location>
</feature>
<feature type="transmembrane region" description="Helical" evidence="2">
    <location>
        <begin position="98"/>
        <end position="118"/>
    </location>
</feature>
<comment type="caution">
    <text evidence="3">The sequence shown here is derived from an EMBL/GenBank/DDBJ whole genome shotgun (WGS) entry which is preliminary data.</text>
</comment>
<proteinExistence type="predicted"/>
<dbReference type="AlphaFoldDB" id="A0AAV3X8J3"/>
<name>A0AAV3X8J3_9CYAN</name>
<accession>A0AAV3X8J3</accession>
<dbReference type="Proteomes" id="UP001050975">
    <property type="component" value="Unassembled WGS sequence"/>
</dbReference>
<keyword evidence="2" id="KW-0472">Membrane</keyword>
<sequence>MDTKILNQIITYLLQVLKNFKPPKIWSWQTLILASVILGISAIAFLPIMAVVSGVLLIIGVAWYTIKEPITIQGISIGSWVTGALICLLLFGFWGNPALLAVGVIAWPIVSAAVAAIPEFWQEGLKLKTPNPGVRQNLTILLLINLLLSCWLLFGFMLQGWLQQYPSIAADELGRSFFVNKVAFGSNSVPRGNLVLDAIESRLKNQIDGKVWPDVERWLLTANDRVVKLSEEVTQKELPRVEEDALWEYGADVSTRDSGYNLNLLANWRGPGTRVEGYHLRKSCRVTLSRRRGAAAESPVSLSDLQCSPVSQPARGLLNLKSPQEKKKN</sequence>
<feature type="compositionally biased region" description="Polar residues" evidence="1">
    <location>
        <begin position="301"/>
        <end position="311"/>
    </location>
</feature>
<dbReference type="EMBL" id="BLAY01000031">
    <property type="protein sequence ID" value="GET37606.1"/>
    <property type="molecule type" value="Genomic_DNA"/>
</dbReference>
<feature type="transmembrane region" description="Helical" evidence="2">
    <location>
        <begin position="31"/>
        <end position="64"/>
    </location>
</feature>
<protein>
    <recommendedName>
        <fullName evidence="5">DUF5357 domain-containing protein</fullName>
    </recommendedName>
</protein>
<keyword evidence="4" id="KW-1185">Reference proteome</keyword>
<organism evidence="3 4">
    <name type="scientific">Microseira wollei NIES-4236</name>
    <dbReference type="NCBI Taxonomy" id="2530354"/>
    <lineage>
        <taxon>Bacteria</taxon>
        <taxon>Bacillati</taxon>
        <taxon>Cyanobacteriota</taxon>
        <taxon>Cyanophyceae</taxon>
        <taxon>Oscillatoriophycideae</taxon>
        <taxon>Aerosakkonematales</taxon>
        <taxon>Aerosakkonemataceae</taxon>
        <taxon>Microseira</taxon>
    </lineage>
</organism>
<dbReference type="Pfam" id="PF17310">
    <property type="entry name" value="DUF5357"/>
    <property type="match status" value="1"/>
</dbReference>
<evidence type="ECO:0000256" key="2">
    <source>
        <dbReference type="SAM" id="Phobius"/>
    </source>
</evidence>
<feature type="transmembrane region" description="Helical" evidence="2">
    <location>
        <begin position="138"/>
        <end position="158"/>
    </location>
</feature>
<keyword evidence="2" id="KW-0812">Transmembrane</keyword>
<dbReference type="RefSeq" id="WP_226579362.1">
    <property type="nucleotide sequence ID" value="NZ_BLAY01000031.1"/>
</dbReference>
<evidence type="ECO:0000313" key="4">
    <source>
        <dbReference type="Proteomes" id="UP001050975"/>
    </source>
</evidence>
<evidence type="ECO:0008006" key="5">
    <source>
        <dbReference type="Google" id="ProtNLM"/>
    </source>
</evidence>
<keyword evidence="2" id="KW-1133">Transmembrane helix</keyword>
<gene>
    <name evidence="3" type="ORF">MiSe_23600</name>
</gene>